<name>A0A5P2D0T9_STRVZ</name>
<feature type="signal peptide" evidence="2">
    <location>
        <begin position="1"/>
        <end position="25"/>
    </location>
</feature>
<evidence type="ECO:0000256" key="2">
    <source>
        <dbReference type="SAM" id="SignalP"/>
    </source>
</evidence>
<reference evidence="3 4" key="1">
    <citation type="submission" date="2018-05" db="EMBL/GenBank/DDBJ databases">
        <title>Streptomyces venezuelae.</title>
        <authorList>
            <person name="Kim W."/>
            <person name="Lee N."/>
            <person name="Cho B.-K."/>
        </authorList>
    </citation>
    <scope>NUCLEOTIDE SEQUENCE [LARGE SCALE GENOMIC DNA]</scope>
    <source>
        <strain evidence="3 4">ATCC 21782</strain>
    </source>
</reference>
<evidence type="ECO:0000313" key="4">
    <source>
        <dbReference type="Proteomes" id="UP000325211"/>
    </source>
</evidence>
<accession>A0A5P2D0T9</accession>
<feature type="chain" id="PRO_5025001790" description="SH3 domain-containing protein" evidence="2">
    <location>
        <begin position="26"/>
        <end position="125"/>
    </location>
</feature>
<feature type="region of interest" description="Disordered" evidence="1">
    <location>
        <begin position="26"/>
        <end position="45"/>
    </location>
</feature>
<dbReference type="AlphaFoldDB" id="A0A5P2D0T9"/>
<sequence>MVKQAVTVCAVAAALLLGPAGTAGWASGDGDGDRRGRPATARDGFDGPVSHPVGVVVTTSPLLVRARPSLHSEVVKSLQPHQRLLLKCQTRGTWVDGNPVWYRLYGIHGWVSARYVHNHQLVAPC</sequence>
<protein>
    <recommendedName>
        <fullName evidence="5">SH3 domain-containing protein</fullName>
    </recommendedName>
</protein>
<evidence type="ECO:0008006" key="5">
    <source>
        <dbReference type="Google" id="ProtNLM"/>
    </source>
</evidence>
<dbReference type="Gene3D" id="2.30.30.40">
    <property type="entry name" value="SH3 Domains"/>
    <property type="match status" value="1"/>
</dbReference>
<dbReference type="Proteomes" id="UP000325211">
    <property type="component" value="Chromosome"/>
</dbReference>
<dbReference type="RefSeq" id="WP_150205608.1">
    <property type="nucleotide sequence ID" value="NZ_CP029190.1"/>
</dbReference>
<dbReference type="OrthoDB" id="3482365at2"/>
<dbReference type="EMBL" id="CP029190">
    <property type="protein sequence ID" value="QES46729.1"/>
    <property type="molecule type" value="Genomic_DNA"/>
</dbReference>
<organism evidence="3 4">
    <name type="scientific">Streptomyces venezuelae</name>
    <dbReference type="NCBI Taxonomy" id="54571"/>
    <lineage>
        <taxon>Bacteria</taxon>
        <taxon>Bacillati</taxon>
        <taxon>Actinomycetota</taxon>
        <taxon>Actinomycetes</taxon>
        <taxon>Kitasatosporales</taxon>
        <taxon>Streptomycetaceae</taxon>
        <taxon>Streptomyces</taxon>
    </lineage>
</organism>
<evidence type="ECO:0000313" key="3">
    <source>
        <dbReference type="EMBL" id="QES46729.1"/>
    </source>
</evidence>
<proteinExistence type="predicted"/>
<evidence type="ECO:0000256" key="1">
    <source>
        <dbReference type="SAM" id="MobiDB-lite"/>
    </source>
</evidence>
<gene>
    <name evidence="3" type="ORF">DEJ50_01515</name>
</gene>
<keyword evidence="2" id="KW-0732">Signal</keyword>